<comment type="caution">
    <text evidence="10">The sequence shown here is derived from an EMBL/GenBank/DDBJ whole genome shotgun (WGS) entry which is preliminary data.</text>
</comment>
<dbReference type="GO" id="GO:0000287">
    <property type="term" value="F:magnesium ion binding"/>
    <property type="evidence" value="ECO:0007669"/>
    <property type="project" value="UniProtKB-UniRule"/>
</dbReference>
<dbReference type="HAMAP" id="MF_00101">
    <property type="entry name" value="AcpS"/>
    <property type="match status" value="1"/>
</dbReference>
<dbReference type="Proteomes" id="UP001221217">
    <property type="component" value="Unassembled WGS sequence"/>
</dbReference>
<reference evidence="10 11" key="1">
    <citation type="submission" date="2022-12" db="EMBL/GenBank/DDBJ databases">
        <title>Metagenome assembled genome from gulf of manar.</title>
        <authorList>
            <person name="Kohli P."/>
            <person name="Pk S."/>
            <person name="Venkata Ramana C."/>
            <person name="Sasikala C."/>
        </authorList>
    </citation>
    <scope>NUCLEOTIDE SEQUENCE [LARGE SCALE GENOMIC DNA]</scope>
    <source>
        <strain evidence="10">JB008</strain>
    </source>
</reference>
<dbReference type="GO" id="GO:0005737">
    <property type="term" value="C:cytoplasm"/>
    <property type="evidence" value="ECO:0007669"/>
    <property type="project" value="UniProtKB-SubCell"/>
</dbReference>
<keyword evidence="6 8" id="KW-0443">Lipid metabolism</keyword>
<dbReference type="Pfam" id="PF01648">
    <property type="entry name" value="ACPS"/>
    <property type="match status" value="1"/>
</dbReference>
<dbReference type="InterPro" id="IPR004568">
    <property type="entry name" value="Ppantetheine-prot_Trfase_dom"/>
</dbReference>
<evidence type="ECO:0000313" key="10">
    <source>
        <dbReference type="EMBL" id="MDC7227408.1"/>
    </source>
</evidence>
<dbReference type="Gene3D" id="3.90.470.20">
    <property type="entry name" value="4'-phosphopantetheinyl transferase domain"/>
    <property type="match status" value="1"/>
</dbReference>
<sequence>MIVGIGVDIVHVDRMKRWLGVPGIVERYFHPDEIHDARARKSALHLSLAARFAAKEALGKAFGSGLKGIKLKDIQVVTNHNGKPDICVHSTALAALKASGAETIHLSLTHEHENAVAMVVLEK</sequence>
<comment type="similarity">
    <text evidence="8">Belongs to the P-Pant transferase superfamily. AcpS family.</text>
</comment>
<comment type="cofactor">
    <cofactor evidence="8">
        <name>Mg(2+)</name>
        <dbReference type="ChEBI" id="CHEBI:18420"/>
    </cofactor>
</comment>
<dbReference type="SUPFAM" id="SSF56214">
    <property type="entry name" value="4'-phosphopantetheinyl transferase"/>
    <property type="match status" value="1"/>
</dbReference>
<keyword evidence="4 8" id="KW-0276">Fatty acid metabolism</keyword>
<protein>
    <recommendedName>
        <fullName evidence="8">Holo-[acyl-carrier-protein] synthase</fullName>
        <shortName evidence="8">Holo-ACP synthase</shortName>
        <ecNumber evidence="8">2.7.8.7</ecNumber>
    </recommendedName>
    <alternativeName>
        <fullName evidence="8">4'-phosphopantetheinyl transferase AcpS</fullName>
    </alternativeName>
</protein>
<evidence type="ECO:0000256" key="6">
    <source>
        <dbReference type="ARBA" id="ARBA00023098"/>
    </source>
</evidence>
<keyword evidence="8" id="KW-0963">Cytoplasm</keyword>
<organism evidence="10 11">
    <name type="scientific">Candidatus Thalassospirochaeta sargassi</name>
    <dbReference type="NCBI Taxonomy" id="3119039"/>
    <lineage>
        <taxon>Bacteria</taxon>
        <taxon>Pseudomonadati</taxon>
        <taxon>Spirochaetota</taxon>
        <taxon>Spirochaetia</taxon>
        <taxon>Spirochaetales</taxon>
        <taxon>Spirochaetaceae</taxon>
        <taxon>Candidatus Thalassospirochaeta</taxon>
    </lineage>
</organism>
<evidence type="ECO:0000256" key="7">
    <source>
        <dbReference type="ARBA" id="ARBA00023160"/>
    </source>
</evidence>
<evidence type="ECO:0000313" key="11">
    <source>
        <dbReference type="Proteomes" id="UP001221217"/>
    </source>
</evidence>
<dbReference type="InterPro" id="IPR008278">
    <property type="entry name" value="4-PPantetheinyl_Trfase_dom"/>
</dbReference>
<feature type="binding site" evidence="8">
    <location>
        <position position="8"/>
    </location>
    <ligand>
        <name>Mg(2+)</name>
        <dbReference type="ChEBI" id="CHEBI:18420"/>
    </ligand>
</feature>
<dbReference type="InterPro" id="IPR002582">
    <property type="entry name" value="ACPS"/>
</dbReference>
<gene>
    <name evidence="8" type="primary">acpS</name>
    <name evidence="10" type="ORF">PQJ61_11655</name>
</gene>
<dbReference type="EMBL" id="JAQQAL010000024">
    <property type="protein sequence ID" value="MDC7227408.1"/>
    <property type="molecule type" value="Genomic_DNA"/>
</dbReference>
<evidence type="ECO:0000256" key="4">
    <source>
        <dbReference type="ARBA" id="ARBA00022832"/>
    </source>
</evidence>
<evidence type="ECO:0000256" key="3">
    <source>
        <dbReference type="ARBA" id="ARBA00022723"/>
    </source>
</evidence>
<feature type="domain" description="4'-phosphopantetheinyl transferase" evidence="9">
    <location>
        <begin position="4"/>
        <end position="94"/>
    </location>
</feature>
<evidence type="ECO:0000256" key="5">
    <source>
        <dbReference type="ARBA" id="ARBA00022842"/>
    </source>
</evidence>
<feature type="binding site" evidence="8">
    <location>
        <position position="56"/>
    </location>
    <ligand>
        <name>Mg(2+)</name>
        <dbReference type="ChEBI" id="CHEBI:18420"/>
    </ligand>
</feature>
<keyword evidence="1 8" id="KW-0444">Lipid biosynthesis</keyword>
<accession>A0AAJ1IGC5</accession>
<evidence type="ECO:0000256" key="8">
    <source>
        <dbReference type="HAMAP-Rule" id="MF_00101"/>
    </source>
</evidence>
<dbReference type="NCBIfam" id="NF000832">
    <property type="entry name" value="PRK00070.3-2"/>
    <property type="match status" value="1"/>
</dbReference>
<keyword evidence="7 8" id="KW-0275">Fatty acid biosynthesis</keyword>
<name>A0AAJ1IGC5_9SPIO</name>
<keyword evidence="5 8" id="KW-0460">Magnesium</keyword>
<comment type="function">
    <text evidence="8">Transfers the 4'-phosphopantetheine moiety from coenzyme A to a Ser of acyl-carrier-protein.</text>
</comment>
<proteinExistence type="inferred from homology"/>
<dbReference type="AlphaFoldDB" id="A0AAJ1IGC5"/>
<keyword evidence="3 8" id="KW-0479">Metal-binding</keyword>
<dbReference type="GO" id="GO:0006633">
    <property type="term" value="P:fatty acid biosynthetic process"/>
    <property type="evidence" value="ECO:0007669"/>
    <property type="project" value="UniProtKB-UniRule"/>
</dbReference>
<comment type="subcellular location">
    <subcellularLocation>
        <location evidence="8">Cytoplasm</location>
    </subcellularLocation>
</comment>
<evidence type="ECO:0000259" key="9">
    <source>
        <dbReference type="Pfam" id="PF01648"/>
    </source>
</evidence>
<evidence type="ECO:0000256" key="1">
    <source>
        <dbReference type="ARBA" id="ARBA00022516"/>
    </source>
</evidence>
<dbReference type="NCBIfam" id="TIGR00516">
    <property type="entry name" value="acpS"/>
    <property type="match status" value="1"/>
</dbReference>
<dbReference type="EC" id="2.7.8.7" evidence="8"/>
<evidence type="ECO:0000256" key="2">
    <source>
        <dbReference type="ARBA" id="ARBA00022679"/>
    </source>
</evidence>
<dbReference type="NCBIfam" id="TIGR00556">
    <property type="entry name" value="pantethn_trn"/>
    <property type="match status" value="1"/>
</dbReference>
<dbReference type="InterPro" id="IPR037143">
    <property type="entry name" value="4-PPantetheinyl_Trfase_dom_sf"/>
</dbReference>
<comment type="catalytic activity">
    <reaction evidence="8">
        <text>apo-[ACP] + CoA = holo-[ACP] + adenosine 3',5'-bisphosphate + H(+)</text>
        <dbReference type="Rhea" id="RHEA:12068"/>
        <dbReference type="Rhea" id="RHEA-COMP:9685"/>
        <dbReference type="Rhea" id="RHEA-COMP:9690"/>
        <dbReference type="ChEBI" id="CHEBI:15378"/>
        <dbReference type="ChEBI" id="CHEBI:29999"/>
        <dbReference type="ChEBI" id="CHEBI:57287"/>
        <dbReference type="ChEBI" id="CHEBI:58343"/>
        <dbReference type="ChEBI" id="CHEBI:64479"/>
        <dbReference type="EC" id="2.7.8.7"/>
    </reaction>
</comment>
<dbReference type="GO" id="GO:0008897">
    <property type="term" value="F:holo-[acyl-carrier-protein] synthase activity"/>
    <property type="evidence" value="ECO:0007669"/>
    <property type="project" value="UniProtKB-UniRule"/>
</dbReference>
<keyword evidence="2 8" id="KW-0808">Transferase</keyword>